<evidence type="ECO:0000313" key="3">
    <source>
        <dbReference type="Proteomes" id="UP001446871"/>
    </source>
</evidence>
<feature type="region of interest" description="Disordered" evidence="1">
    <location>
        <begin position="1"/>
        <end position="26"/>
    </location>
</feature>
<accession>A0ABR1W3J0</accession>
<dbReference type="Proteomes" id="UP001446871">
    <property type="component" value="Unassembled WGS sequence"/>
</dbReference>
<protein>
    <submittedName>
        <fullName evidence="2">Uncharacterized protein</fullName>
    </submittedName>
</protein>
<evidence type="ECO:0000256" key="1">
    <source>
        <dbReference type="SAM" id="MobiDB-lite"/>
    </source>
</evidence>
<comment type="caution">
    <text evidence="2">The sequence shown here is derived from an EMBL/GenBank/DDBJ whole genome shotgun (WGS) entry which is preliminary data.</text>
</comment>
<reference evidence="2 3" key="1">
    <citation type="submission" date="2023-01" db="EMBL/GenBank/DDBJ databases">
        <title>Analysis of 21 Apiospora genomes using comparative genomics revels a genus with tremendous synthesis potential of carbohydrate active enzymes and secondary metabolites.</title>
        <authorList>
            <person name="Sorensen T."/>
        </authorList>
    </citation>
    <scope>NUCLEOTIDE SEQUENCE [LARGE SCALE GENOMIC DNA]</scope>
    <source>
        <strain evidence="2 3">CBS 83171</strain>
    </source>
</reference>
<organism evidence="2 3">
    <name type="scientific">Apiospora saccharicola</name>
    <dbReference type="NCBI Taxonomy" id="335842"/>
    <lineage>
        <taxon>Eukaryota</taxon>
        <taxon>Fungi</taxon>
        <taxon>Dikarya</taxon>
        <taxon>Ascomycota</taxon>
        <taxon>Pezizomycotina</taxon>
        <taxon>Sordariomycetes</taxon>
        <taxon>Xylariomycetidae</taxon>
        <taxon>Amphisphaeriales</taxon>
        <taxon>Apiosporaceae</taxon>
        <taxon>Apiospora</taxon>
    </lineage>
</organism>
<name>A0ABR1W3J0_9PEZI</name>
<proteinExistence type="predicted"/>
<keyword evidence="3" id="KW-1185">Reference proteome</keyword>
<feature type="compositionally biased region" description="Polar residues" evidence="1">
    <location>
        <begin position="1"/>
        <end position="10"/>
    </location>
</feature>
<dbReference type="EMBL" id="JAQQWM010000002">
    <property type="protein sequence ID" value="KAK8077045.1"/>
    <property type="molecule type" value="Genomic_DNA"/>
</dbReference>
<evidence type="ECO:0000313" key="2">
    <source>
        <dbReference type="EMBL" id="KAK8077045.1"/>
    </source>
</evidence>
<sequence length="242" mass="27856">MSSPQPQTLPTRPRAPTPDQSGDAEEGYSHDVAVAAITSLLTHAAELYGEHMDLSCPPPEGWEAINRENLVKLQENGRYMNGCTDRVLKLMRHIPYFIWNSPDLLCDSYVVNHLSKFTGSSTRSPETEQEKERARARIEEASEDYDQLVPPHMLVFTSGRRYRCYSILIDTERGAVRFWDREGSGYPTEHAGDLDREYGYWDADEASAESWKLARIYRIQTFFDLWKREFKVDILTIKLAES</sequence>
<gene>
    <name evidence="2" type="ORF">PG996_003215</name>
</gene>